<feature type="domain" description="DUF695" evidence="3">
    <location>
        <begin position="47"/>
        <end position="176"/>
    </location>
</feature>
<evidence type="ECO:0000313" key="5">
    <source>
        <dbReference type="Proteomes" id="UP001379533"/>
    </source>
</evidence>
<dbReference type="Proteomes" id="UP001379533">
    <property type="component" value="Chromosome"/>
</dbReference>
<keyword evidence="2" id="KW-0732">Signal</keyword>
<dbReference type="Pfam" id="PF05117">
    <property type="entry name" value="DUF695"/>
    <property type="match status" value="1"/>
</dbReference>
<dbReference type="PROSITE" id="PS51257">
    <property type="entry name" value="PROKAR_LIPOPROTEIN"/>
    <property type="match status" value="1"/>
</dbReference>
<name>A0ABZ2JY89_9BACT</name>
<evidence type="ECO:0000256" key="1">
    <source>
        <dbReference type="SAM" id="MobiDB-lite"/>
    </source>
</evidence>
<feature type="compositionally biased region" description="Low complexity" evidence="1">
    <location>
        <begin position="23"/>
        <end position="38"/>
    </location>
</feature>
<dbReference type="RefSeq" id="WP_394842077.1">
    <property type="nucleotide sequence ID" value="NZ_CP089982.1"/>
</dbReference>
<accession>A0ABZ2JY89</accession>
<protein>
    <submittedName>
        <fullName evidence="4">DUF695 domain-containing protein</fullName>
    </submittedName>
</protein>
<dbReference type="InterPro" id="IPR016097">
    <property type="entry name" value="DUF695"/>
</dbReference>
<organism evidence="4 5">
    <name type="scientific">Pendulispora brunnea</name>
    <dbReference type="NCBI Taxonomy" id="2905690"/>
    <lineage>
        <taxon>Bacteria</taxon>
        <taxon>Pseudomonadati</taxon>
        <taxon>Myxococcota</taxon>
        <taxon>Myxococcia</taxon>
        <taxon>Myxococcales</taxon>
        <taxon>Sorangiineae</taxon>
        <taxon>Pendulisporaceae</taxon>
        <taxon>Pendulispora</taxon>
    </lineage>
</organism>
<gene>
    <name evidence="4" type="ORF">LZC95_33995</name>
</gene>
<evidence type="ECO:0000313" key="4">
    <source>
        <dbReference type="EMBL" id="WXA91457.1"/>
    </source>
</evidence>
<keyword evidence="5" id="KW-1185">Reference proteome</keyword>
<evidence type="ECO:0000259" key="3">
    <source>
        <dbReference type="Pfam" id="PF05117"/>
    </source>
</evidence>
<evidence type="ECO:0000256" key="2">
    <source>
        <dbReference type="SAM" id="SignalP"/>
    </source>
</evidence>
<dbReference type="EMBL" id="CP089982">
    <property type="protein sequence ID" value="WXA91457.1"/>
    <property type="molecule type" value="Genomic_DNA"/>
</dbReference>
<feature type="chain" id="PRO_5047550539" evidence="2">
    <location>
        <begin position="20"/>
        <end position="184"/>
    </location>
</feature>
<feature type="signal peptide" evidence="2">
    <location>
        <begin position="1"/>
        <end position="19"/>
    </location>
</feature>
<feature type="region of interest" description="Disordered" evidence="1">
    <location>
        <begin position="23"/>
        <end position="50"/>
    </location>
</feature>
<reference evidence="4 5" key="1">
    <citation type="submission" date="2021-12" db="EMBL/GenBank/DDBJ databases">
        <title>Discovery of the Pendulisporaceae a myxobacterial family with distinct sporulation behavior and unique specialized metabolism.</title>
        <authorList>
            <person name="Garcia R."/>
            <person name="Popoff A."/>
            <person name="Bader C.D."/>
            <person name="Loehr J."/>
            <person name="Walesch S."/>
            <person name="Walt C."/>
            <person name="Boldt J."/>
            <person name="Bunk B."/>
            <person name="Haeckl F.J.F.P.J."/>
            <person name="Gunesch A.P."/>
            <person name="Birkelbach J."/>
            <person name="Nuebel U."/>
            <person name="Pietschmann T."/>
            <person name="Bach T."/>
            <person name="Mueller R."/>
        </authorList>
    </citation>
    <scope>NUCLEOTIDE SEQUENCE [LARGE SCALE GENOMIC DNA]</scope>
    <source>
        <strain evidence="4 5">MSr12523</strain>
    </source>
</reference>
<sequence>MTLRFFVAFLVCLSLSAVGCMPEAPAESPADAPEAESAPAPPVRSLDRWNLGQGNVQGHPTILRVRTGLARVAGDENYPTRVEIVADFLDPRDDGMPQPDDARALGPIEDEIVKQFDIRNEGLLAAVITGNGARTYILMSKRSNVDAAFAAVKVHAGGHELHLRVEADPAWKRFLELDAALRQR</sequence>
<proteinExistence type="predicted"/>